<proteinExistence type="inferred from homology"/>
<evidence type="ECO:0000256" key="1">
    <source>
        <dbReference type="ARBA" id="ARBA00004123"/>
    </source>
</evidence>
<comment type="subcellular location">
    <subcellularLocation>
        <location evidence="1">Nucleus</location>
    </subcellularLocation>
</comment>
<dbReference type="GO" id="GO:0004527">
    <property type="term" value="F:exonuclease activity"/>
    <property type="evidence" value="ECO:0007669"/>
    <property type="project" value="UniProtKB-KW"/>
</dbReference>
<keyword evidence="13" id="KW-1185">Reference proteome</keyword>
<feature type="region of interest" description="Disordered" evidence="11">
    <location>
        <begin position="568"/>
        <end position="606"/>
    </location>
</feature>
<keyword evidence="4" id="KW-0227">DNA damage</keyword>
<dbReference type="InterPro" id="IPR010347">
    <property type="entry name" value="Tdp1"/>
</dbReference>
<dbReference type="AlphaFoldDB" id="A0AAD7DQT0"/>
<keyword evidence="5" id="KW-0378">Hydrolase</keyword>
<dbReference type="EMBL" id="JARKIE010000032">
    <property type="protein sequence ID" value="KAJ7696922.1"/>
    <property type="molecule type" value="Genomic_DNA"/>
</dbReference>
<evidence type="ECO:0000313" key="13">
    <source>
        <dbReference type="Proteomes" id="UP001221757"/>
    </source>
</evidence>
<protein>
    <recommendedName>
        <fullName evidence="14">Phospholipase D/nuclease</fullName>
    </recommendedName>
</protein>
<dbReference type="PANTHER" id="PTHR12415">
    <property type="entry name" value="TYROSYL-DNA PHOSPHODIESTERASE 1"/>
    <property type="match status" value="1"/>
</dbReference>
<evidence type="ECO:0000256" key="11">
    <source>
        <dbReference type="SAM" id="MobiDB-lite"/>
    </source>
</evidence>
<reference evidence="12" key="1">
    <citation type="submission" date="2023-03" db="EMBL/GenBank/DDBJ databases">
        <title>Massive genome expansion in bonnet fungi (Mycena s.s.) driven by repeated elements and novel gene families across ecological guilds.</title>
        <authorList>
            <consortium name="Lawrence Berkeley National Laboratory"/>
            <person name="Harder C.B."/>
            <person name="Miyauchi S."/>
            <person name="Viragh M."/>
            <person name="Kuo A."/>
            <person name="Thoen E."/>
            <person name="Andreopoulos B."/>
            <person name="Lu D."/>
            <person name="Skrede I."/>
            <person name="Drula E."/>
            <person name="Henrissat B."/>
            <person name="Morin E."/>
            <person name="Kohler A."/>
            <person name="Barry K."/>
            <person name="LaButti K."/>
            <person name="Morin E."/>
            <person name="Salamov A."/>
            <person name="Lipzen A."/>
            <person name="Mereny Z."/>
            <person name="Hegedus B."/>
            <person name="Baldrian P."/>
            <person name="Stursova M."/>
            <person name="Weitz H."/>
            <person name="Taylor A."/>
            <person name="Grigoriev I.V."/>
            <person name="Nagy L.G."/>
            <person name="Martin F."/>
            <person name="Kauserud H."/>
        </authorList>
    </citation>
    <scope>NUCLEOTIDE SEQUENCE</scope>
    <source>
        <strain evidence="12">CBHHK067</strain>
    </source>
</reference>
<gene>
    <name evidence="12" type="ORF">B0H17DRAFT_1328965</name>
</gene>
<name>A0AAD7DQT0_MYCRO</name>
<organism evidence="12 13">
    <name type="scientific">Mycena rosella</name>
    <name type="common">Pink bonnet</name>
    <name type="synonym">Agaricus rosellus</name>
    <dbReference type="NCBI Taxonomy" id="1033263"/>
    <lineage>
        <taxon>Eukaryota</taxon>
        <taxon>Fungi</taxon>
        <taxon>Dikarya</taxon>
        <taxon>Basidiomycota</taxon>
        <taxon>Agaricomycotina</taxon>
        <taxon>Agaricomycetes</taxon>
        <taxon>Agaricomycetidae</taxon>
        <taxon>Agaricales</taxon>
        <taxon>Marasmiineae</taxon>
        <taxon>Mycenaceae</taxon>
        <taxon>Mycena</taxon>
    </lineage>
</organism>
<dbReference type="GO" id="GO:0003697">
    <property type="term" value="F:single-stranded DNA binding"/>
    <property type="evidence" value="ECO:0007669"/>
    <property type="project" value="TreeGrafter"/>
</dbReference>
<dbReference type="Proteomes" id="UP001221757">
    <property type="component" value="Unassembled WGS sequence"/>
</dbReference>
<dbReference type="GO" id="GO:0017005">
    <property type="term" value="F:3'-tyrosyl-DNA phosphodiesterase activity"/>
    <property type="evidence" value="ECO:0007669"/>
    <property type="project" value="TreeGrafter"/>
</dbReference>
<feature type="compositionally biased region" description="Acidic residues" evidence="11">
    <location>
        <begin position="581"/>
        <end position="595"/>
    </location>
</feature>
<evidence type="ECO:0000256" key="3">
    <source>
        <dbReference type="ARBA" id="ARBA00022722"/>
    </source>
</evidence>
<dbReference type="SUPFAM" id="SSF56024">
    <property type="entry name" value="Phospholipase D/nuclease"/>
    <property type="match status" value="2"/>
</dbReference>
<evidence type="ECO:0000256" key="9">
    <source>
        <dbReference type="PIRSR" id="PIRSR610347-1"/>
    </source>
</evidence>
<evidence type="ECO:0000256" key="4">
    <source>
        <dbReference type="ARBA" id="ARBA00022763"/>
    </source>
</evidence>
<evidence type="ECO:0000256" key="2">
    <source>
        <dbReference type="ARBA" id="ARBA00010205"/>
    </source>
</evidence>
<evidence type="ECO:0000256" key="5">
    <source>
        <dbReference type="ARBA" id="ARBA00022801"/>
    </source>
</evidence>
<feature type="region of interest" description="Disordered" evidence="11">
    <location>
        <begin position="15"/>
        <end position="180"/>
    </location>
</feature>
<comment type="caution">
    <text evidence="12">The sequence shown here is derived from an EMBL/GenBank/DDBJ whole genome shotgun (WGS) entry which is preliminary data.</text>
</comment>
<evidence type="ECO:0000313" key="12">
    <source>
        <dbReference type="EMBL" id="KAJ7696922.1"/>
    </source>
</evidence>
<dbReference type="GO" id="GO:0003690">
    <property type="term" value="F:double-stranded DNA binding"/>
    <property type="evidence" value="ECO:0007669"/>
    <property type="project" value="TreeGrafter"/>
</dbReference>
<dbReference type="PANTHER" id="PTHR12415:SF0">
    <property type="entry name" value="TYROSYL-DNA PHOSPHODIESTERASE 1"/>
    <property type="match status" value="1"/>
</dbReference>
<dbReference type="GO" id="GO:0006281">
    <property type="term" value="P:DNA repair"/>
    <property type="evidence" value="ECO:0007669"/>
    <property type="project" value="UniProtKB-KW"/>
</dbReference>
<dbReference type="Gene3D" id="3.30.870.10">
    <property type="entry name" value="Endonuclease Chain A"/>
    <property type="match status" value="2"/>
</dbReference>
<feature type="compositionally biased region" description="Pro residues" evidence="11">
    <location>
        <begin position="75"/>
        <end position="86"/>
    </location>
</feature>
<keyword evidence="8" id="KW-0539">Nucleus</keyword>
<evidence type="ECO:0000256" key="6">
    <source>
        <dbReference type="ARBA" id="ARBA00022839"/>
    </source>
</evidence>
<dbReference type="Pfam" id="PF02809">
    <property type="entry name" value="UIM"/>
    <property type="match status" value="1"/>
</dbReference>
<keyword evidence="7" id="KW-0234">DNA repair</keyword>
<feature type="compositionally biased region" description="Basic and acidic residues" evidence="11">
    <location>
        <begin position="596"/>
        <end position="606"/>
    </location>
</feature>
<keyword evidence="6" id="KW-0269">Exonuclease</keyword>
<comment type="similarity">
    <text evidence="2">Belongs to the tyrosyl-DNA phosphodiesterase family.</text>
</comment>
<evidence type="ECO:0000256" key="8">
    <source>
        <dbReference type="ARBA" id="ARBA00023242"/>
    </source>
</evidence>
<evidence type="ECO:0000256" key="10">
    <source>
        <dbReference type="PIRSR" id="PIRSR610347-2"/>
    </source>
</evidence>
<feature type="binding site" evidence="10">
    <location>
        <position position="565"/>
    </location>
    <ligand>
        <name>substrate</name>
    </ligand>
</feature>
<evidence type="ECO:0000256" key="7">
    <source>
        <dbReference type="ARBA" id="ARBA00023204"/>
    </source>
</evidence>
<evidence type="ECO:0008006" key="14">
    <source>
        <dbReference type="Google" id="ProtNLM"/>
    </source>
</evidence>
<dbReference type="GO" id="GO:0005634">
    <property type="term" value="C:nucleus"/>
    <property type="evidence" value="ECO:0007669"/>
    <property type="project" value="UniProtKB-SubCell"/>
</dbReference>
<dbReference type="Pfam" id="PF06087">
    <property type="entry name" value="Tyr-DNA_phospho"/>
    <property type="match status" value="1"/>
</dbReference>
<feature type="active site" description="Proton donor/acceptor" evidence="9">
    <location>
        <position position="563"/>
    </location>
</feature>
<keyword evidence="3" id="KW-0540">Nuclease</keyword>
<sequence>MDSDSDADLARAIALSMQDVKTTKKVAVPPPQSKKRKPEPEREVLVISSDEEDIVEVPVKARKAGQAPTKAAPPKVTPPKAAPPRAEPPKAEAPPKTDPAPQAQGGAGPLSFLGDRAQMERERVARQKRLRGPSPPPVSSGDDDADDSDASGSGGGSEGSARKRARLDTTPTTPDGRRLFPDGALLRVETQHADPSRAKTTPAGIRLSEVLGPRDALAFAVLAAYVVDPAWLYAFFDPATPVVLVTDPAMCGADVEAESPSLKNVFPQWVRVCPPLHAPPMRGCMHMKYMLLFSKTGGLRVVVSTANLVPHDWRDVENYVFIQDLPAAAPGQRPAPLRAGEKKGESFPAVLATALRATGVEDALAIMRRQGHTALPLPTLSADIKDKRTALEAGWEWGKVRAALVPSVQGKWEGWGAVCRTGQPRLMRAVQTLGCGLEVPKGAGKNKGKAKESVLELDCLTSSTGTYTPPWLAIFRLCAGGRPRALEAWLDRGRKKAPPATGPTRVLFPTLETVRGTVTGEPGAGTIFCRRGQWEKMRALIGDPDKGLEMRDAKSRSGAVGMHTKMILGTLRASPHKDPDTETESDTEDSDIEVLDDAKGKSKGAGADKPHAWLYVGSHNFTASAWGTLSGSGFNPVLNVTNYELGVVLRLETPADADAAVAWERPARRYLRGDVPWMQEESPYFQ</sequence>
<feature type="active site" description="Nucleophile" evidence="9">
    <location>
        <position position="286"/>
    </location>
</feature>
<dbReference type="InterPro" id="IPR003903">
    <property type="entry name" value="UIM_dom"/>
</dbReference>
<dbReference type="CDD" id="cd09122">
    <property type="entry name" value="PLDc_Tdp1_1"/>
    <property type="match status" value="1"/>
</dbReference>
<feature type="binding site" evidence="10">
    <location>
        <position position="288"/>
    </location>
    <ligand>
        <name>substrate</name>
    </ligand>
</feature>
<accession>A0AAD7DQT0</accession>